<evidence type="ECO:0000313" key="2">
    <source>
        <dbReference type="Proteomes" id="UP000182598"/>
    </source>
</evidence>
<sequence length="413" mass="46754">MGRVGRKKRMKAFRKSLGIGFNIAAPKVFDSVKRTDDSPKQNTESDFIFYNRSARTEIEKIRNLIEDCVKNYPRTEQKEIISRLRSGDDVHFRSACFELFIYEVLRRQGFTLTPHPELPNGSPYRPDFLVSDTEGRCFYLEAVLATENNELDRGGEARKGAVLDTLAKSPHDKFMIALDDEGSPKSPPSGKKLKNQIHAWLDSLDPDEVLEKIDSAGLDSIEPLVWAHDEWHLQIRPIPLKPERRGQSSTLIGIGGSGGGWVDAWSPIRDAVKFKGGKYGDLEIPLVVAVNLDSFHLDRIDEMQALFGQEQFVFKPGSDAEPEMRRAPNGAWHGKRGPQYTRVSAAWIFNDLHASSLAVRDSTIYFNPWAALPAPESLKCFPFAEPQNDKMQWNKGLTFREIFELHEGWPENA</sequence>
<gene>
    <name evidence="1" type="ORF">Ga0061064_2202</name>
</gene>
<reference evidence="2" key="1">
    <citation type="submission" date="2015-08" db="EMBL/GenBank/DDBJ databases">
        <authorList>
            <person name="Varghese N."/>
        </authorList>
    </citation>
    <scope>NUCLEOTIDE SEQUENCE [LARGE SCALE GENOMIC DNA]</scope>
    <source>
        <strain evidence="2">DSM 27808</strain>
    </source>
</reference>
<evidence type="ECO:0000313" key="1">
    <source>
        <dbReference type="EMBL" id="CUA88450.1"/>
    </source>
</evidence>
<organism evidence="1 2">
    <name type="scientific">Pseudidiomarina woesei</name>
    <dbReference type="NCBI Taxonomy" id="1381080"/>
    <lineage>
        <taxon>Bacteria</taxon>
        <taxon>Pseudomonadati</taxon>
        <taxon>Pseudomonadota</taxon>
        <taxon>Gammaproteobacteria</taxon>
        <taxon>Alteromonadales</taxon>
        <taxon>Idiomarinaceae</taxon>
        <taxon>Pseudidiomarina</taxon>
    </lineage>
</organism>
<dbReference type="EMBL" id="CYHB01000010">
    <property type="protein sequence ID" value="CUA88450.1"/>
    <property type="molecule type" value="Genomic_DNA"/>
</dbReference>
<accession>A0A0K6HBT4</accession>
<dbReference type="AlphaFoldDB" id="A0A0K6HBT4"/>
<dbReference type="Proteomes" id="UP000182598">
    <property type="component" value="Unassembled WGS sequence"/>
</dbReference>
<protein>
    <submittedName>
        <fullName evidence="1">Uncharacterized protein</fullName>
    </submittedName>
</protein>
<dbReference type="RefSeq" id="WP_055439836.1">
    <property type="nucleotide sequence ID" value="NZ_CYHB01000010.1"/>
</dbReference>
<keyword evidence="2" id="KW-1185">Reference proteome</keyword>
<name>A0A0K6HBT4_9GAMM</name>
<proteinExistence type="predicted"/>